<sequence length="120" mass="13690">MRKAIRRFLICASTVLSMATAALAEVPEQPNWKDVEALETYRTALYRNYRACDGILEDQLPSASLARACTQFYLLLKLSFLSDVSLERYQRMGAEARAKTNRRGYDAYFAWKKARIAGVI</sequence>
<feature type="signal peptide" evidence="1">
    <location>
        <begin position="1"/>
        <end position="24"/>
    </location>
</feature>
<feature type="chain" id="PRO_5011638119" evidence="1">
    <location>
        <begin position="25"/>
        <end position="120"/>
    </location>
</feature>
<keyword evidence="3" id="KW-1185">Reference proteome</keyword>
<organism evidence="2 3">
    <name type="scientific">Aliiruegeria lutimaris</name>
    <dbReference type="NCBI Taxonomy" id="571298"/>
    <lineage>
        <taxon>Bacteria</taxon>
        <taxon>Pseudomonadati</taxon>
        <taxon>Pseudomonadota</taxon>
        <taxon>Alphaproteobacteria</taxon>
        <taxon>Rhodobacterales</taxon>
        <taxon>Roseobacteraceae</taxon>
        <taxon>Aliiruegeria</taxon>
    </lineage>
</organism>
<dbReference type="Proteomes" id="UP000199382">
    <property type="component" value="Unassembled WGS sequence"/>
</dbReference>
<dbReference type="AlphaFoldDB" id="A0A1G8MWZ4"/>
<reference evidence="2 3" key="1">
    <citation type="submission" date="2016-10" db="EMBL/GenBank/DDBJ databases">
        <authorList>
            <person name="de Groot N.N."/>
        </authorList>
    </citation>
    <scope>NUCLEOTIDE SEQUENCE [LARGE SCALE GENOMIC DNA]</scope>
    <source>
        <strain evidence="2 3">DSM 25294</strain>
    </source>
</reference>
<proteinExistence type="predicted"/>
<evidence type="ECO:0000256" key="1">
    <source>
        <dbReference type="SAM" id="SignalP"/>
    </source>
</evidence>
<dbReference type="RefSeq" id="WP_139188304.1">
    <property type="nucleotide sequence ID" value="NZ_FNEK01000006.1"/>
</dbReference>
<keyword evidence="1" id="KW-0732">Signal</keyword>
<evidence type="ECO:0000313" key="3">
    <source>
        <dbReference type="Proteomes" id="UP000199382"/>
    </source>
</evidence>
<gene>
    <name evidence="2" type="ORF">SAMN04488026_100681</name>
</gene>
<evidence type="ECO:0000313" key="2">
    <source>
        <dbReference type="EMBL" id="SDI72569.1"/>
    </source>
</evidence>
<name>A0A1G8MWZ4_9RHOB</name>
<dbReference type="EMBL" id="FNEK01000006">
    <property type="protein sequence ID" value="SDI72569.1"/>
    <property type="molecule type" value="Genomic_DNA"/>
</dbReference>
<protein>
    <submittedName>
        <fullName evidence="2">Uncharacterized protein</fullName>
    </submittedName>
</protein>
<dbReference type="OrthoDB" id="9931151at2"/>
<accession>A0A1G8MWZ4</accession>